<feature type="chain" id="PRO_5029608556" description="Alginate export domain-containing protein" evidence="2">
    <location>
        <begin position="22"/>
        <end position="503"/>
    </location>
</feature>
<dbReference type="AlphaFoldDB" id="A0A7K1TGY6"/>
<dbReference type="Proteomes" id="UP000441336">
    <property type="component" value="Unassembled WGS sequence"/>
</dbReference>
<name>A0A7K1TGY6_9BACT</name>
<feature type="signal peptide" evidence="2">
    <location>
        <begin position="1"/>
        <end position="21"/>
    </location>
</feature>
<evidence type="ECO:0000313" key="4">
    <source>
        <dbReference type="Proteomes" id="UP000441336"/>
    </source>
</evidence>
<dbReference type="EMBL" id="WQKZ01000003">
    <property type="protein sequence ID" value="MVN77676.1"/>
    <property type="molecule type" value="Genomic_DNA"/>
</dbReference>
<evidence type="ECO:0000256" key="2">
    <source>
        <dbReference type="SAM" id="SignalP"/>
    </source>
</evidence>
<accession>A0A7K1TGY6</accession>
<reference evidence="3 4" key="1">
    <citation type="submission" date="2019-12" db="EMBL/GenBank/DDBJ databases">
        <title>Hymenobacter sp. HMF4947 Genome sequencing and assembly.</title>
        <authorList>
            <person name="Kang H."/>
            <person name="Cha I."/>
            <person name="Kim H."/>
            <person name="Joh K."/>
        </authorList>
    </citation>
    <scope>NUCLEOTIDE SEQUENCE [LARGE SCALE GENOMIC DNA]</scope>
    <source>
        <strain evidence="3 4">HMF4947</strain>
    </source>
</reference>
<keyword evidence="4" id="KW-1185">Reference proteome</keyword>
<evidence type="ECO:0008006" key="5">
    <source>
        <dbReference type="Google" id="ProtNLM"/>
    </source>
</evidence>
<evidence type="ECO:0000256" key="1">
    <source>
        <dbReference type="SAM" id="MobiDB-lite"/>
    </source>
</evidence>
<protein>
    <recommendedName>
        <fullName evidence="5">Alginate export domain-containing protein</fullName>
    </recommendedName>
</protein>
<evidence type="ECO:0000313" key="3">
    <source>
        <dbReference type="EMBL" id="MVN77676.1"/>
    </source>
</evidence>
<organism evidence="3 4">
    <name type="scientific">Hymenobacter ginkgonis</name>
    <dbReference type="NCBI Taxonomy" id="2682976"/>
    <lineage>
        <taxon>Bacteria</taxon>
        <taxon>Pseudomonadati</taxon>
        <taxon>Bacteroidota</taxon>
        <taxon>Cytophagia</taxon>
        <taxon>Cytophagales</taxon>
        <taxon>Hymenobacteraceae</taxon>
        <taxon>Hymenobacter</taxon>
    </lineage>
</organism>
<proteinExistence type="predicted"/>
<gene>
    <name evidence="3" type="ORF">GO988_15190</name>
</gene>
<dbReference type="RefSeq" id="WP_157566921.1">
    <property type="nucleotide sequence ID" value="NZ_WQKZ01000003.1"/>
</dbReference>
<keyword evidence="2" id="KW-0732">Signal</keyword>
<sequence length="503" mass="54436">MRNTRYALALGSMLLASTAFGQVTPPAPGTPPPPATPAAPPATPAPAKPVPYGAGMKVNLSPDGSKYLRFIGWAQFWAQYNENNSNTLRNGVAKSDQLAFSIRRARLITLAQLNPRFLMILDLGIENQASISGGLPNDPNGPGKRAPLYMHEAVGEYRINKYLNIGAGLNYQTGISRMTAASTANMLAYDIPVVNFPTLDQTDQFGFFLGAYAKGRIGNFDYRVAIDDALAPSAANTPATVRTNVAAFYARNSNKIYQGYFSYEFMDKEANLLPFTTGTYLGTKKVFNIGAGFHYNADGMFSRPSALPTTLPTDPYALSFRTHDIKLFGADVFYDAPIDTASNTAVTFYGVYYNYSMGPNYVRNAGVINPGTSIAAPTGFTGATNLYGNALPLIGTGQSIYAQLGLLLPKNLLGPKAKLQPYVAYLHNNLEGLRNADGTIKGVNVYDAGLNLYLDGHNAKFTLNYRARPDFSDQSFLPANNGQATVNSVNYRPEVTLQAQVYL</sequence>
<feature type="region of interest" description="Disordered" evidence="1">
    <location>
        <begin position="22"/>
        <end position="46"/>
    </location>
</feature>
<feature type="compositionally biased region" description="Pro residues" evidence="1">
    <location>
        <begin position="25"/>
        <end position="46"/>
    </location>
</feature>
<comment type="caution">
    <text evidence="3">The sequence shown here is derived from an EMBL/GenBank/DDBJ whole genome shotgun (WGS) entry which is preliminary data.</text>
</comment>